<keyword evidence="7" id="KW-1185">Reference proteome</keyword>
<feature type="compositionally biased region" description="Polar residues" evidence="2">
    <location>
        <begin position="28"/>
        <end position="52"/>
    </location>
</feature>
<evidence type="ECO:0000256" key="1">
    <source>
        <dbReference type="SAM" id="Coils"/>
    </source>
</evidence>
<evidence type="ECO:0000313" key="4">
    <source>
        <dbReference type="EMBL" id="SFW84980.1"/>
    </source>
</evidence>
<feature type="coiled-coil region" evidence="1">
    <location>
        <begin position="257"/>
        <end position="301"/>
    </location>
</feature>
<name>A0A1K1SLA6_9BACT</name>
<evidence type="ECO:0000313" key="6">
    <source>
        <dbReference type="Proteomes" id="UP000183788"/>
    </source>
</evidence>
<proteinExistence type="predicted"/>
<gene>
    <name evidence="4" type="ORF">SAMN05661012_05644</name>
    <name evidence="5" type="ORF">SR876_28785</name>
</gene>
<evidence type="ECO:0000256" key="2">
    <source>
        <dbReference type="SAM" id="MobiDB-lite"/>
    </source>
</evidence>
<dbReference type="AlphaFoldDB" id="A0A1K1SLA6"/>
<protein>
    <submittedName>
        <fullName evidence="4">Uncharacterized protein</fullName>
    </submittedName>
</protein>
<dbReference type="OrthoDB" id="603587at2"/>
<keyword evidence="3" id="KW-1133">Transmembrane helix</keyword>
<dbReference type="RefSeq" id="WP_072364873.1">
    <property type="nucleotide sequence ID" value="NZ_CP139972.1"/>
</dbReference>
<evidence type="ECO:0000313" key="5">
    <source>
        <dbReference type="EMBL" id="WQG88931.1"/>
    </source>
</evidence>
<evidence type="ECO:0000256" key="3">
    <source>
        <dbReference type="SAM" id="Phobius"/>
    </source>
</evidence>
<dbReference type="Proteomes" id="UP001326715">
    <property type="component" value="Chromosome"/>
</dbReference>
<feature type="compositionally biased region" description="Polar residues" evidence="2">
    <location>
        <begin position="59"/>
        <end position="71"/>
    </location>
</feature>
<dbReference type="Proteomes" id="UP000183788">
    <property type="component" value="Unassembled WGS sequence"/>
</dbReference>
<accession>A0A1K1SLA6</accession>
<feature type="transmembrane region" description="Helical" evidence="3">
    <location>
        <begin position="625"/>
        <end position="646"/>
    </location>
</feature>
<feature type="compositionally biased region" description="Basic and acidic residues" evidence="2">
    <location>
        <begin position="9"/>
        <end position="18"/>
    </location>
</feature>
<keyword evidence="3" id="KW-0812">Transmembrane</keyword>
<evidence type="ECO:0000313" key="7">
    <source>
        <dbReference type="Proteomes" id="UP001326715"/>
    </source>
</evidence>
<keyword evidence="1" id="KW-0175">Coiled coil</keyword>
<dbReference type="EMBL" id="FPIZ01000025">
    <property type="protein sequence ID" value="SFW84980.1"/>
    <property type="molecule type" value="Genomic_DNA"/>
</dbReference>
<dbReference type="STRING" id="1004.SAMN05661012_05644"/>
<reference evidence="4 6" key="1">
    <citation type="submission" date="2016-11" db="EMBL/GenBank/DDBJ databases">
        <authorList>
            <person name="Jaros S."/>
            <person name="Januszkiewicz K."/>
            <person name="Wedrychowicz H."/>
        </authorList>
    </citation>
    <scope>NUCLEOTIDE SEQUENCE [LARGE SCALE GENOMIC DNA]</scope>
    <source>
        <strain evidence="4 6">DSM 784</strain>
    </source>
</reference>
<sequence length="929" mass="102712">MSQYTSKTGKPDSTRKSATDTTDPPAFFSNTQETNTFFTPLVQAKSSNSNTGDPDESIRPQNLIQGSSIVQRQKDGEGETIPFEIKIPKGTLSQQEFRRYAELKIFNRIVNFEWAANAGAAEIYRDISKHIGETVTFKVSRSSLAKYKTSNGEAEKGDETVSEGTGAEIDKRFYESTGIAPGTKINKGEQGRIDIWNDFKKQVLSQKRKLDNLPPAIKEFLRADQTFTPENYAKLNDIASLLDQFDVADFLDYKSKISIETTDLEELKRSIAAYLEEKKKREQAQAEKGKIEDKIDGLETLYKRYKEFKKGEGSYKAIPGSDEFGVHDNNREYLRKAEDAERIALTTAMQAHGFKSIDDFELYVNNYEAAFRKETIAIASDHLQRYRHVLFEAEKKLNDDNYVTRLFNEISKSGAKEHYDKASEKISEAIMAGGYSENITEYQIQRQLELSGESEAEKSAGDKLITGLPSASPIMQEEGFNKEKLSRIKSKQELKSFLQAYIDEKKESIKNTWIDITTHDDRIYELGNLINVSKQMQGVTDDSIFELIIKDKVKDLGTVKILKAVCFVVIGIALTIASFGTGLPAILAAGASLGLSVYAVHEEIEKYKTDSDAHDVGLLSDGPNLVWVVLAIIGAGMDAAAVGAAFKAAKPLSEAAKAFNKTHDVVELQKSLAKLSTIDAKIQQNIVSAAKARAGLQKSLEALKASMSGRMFSMIAPGSEQMLRLLIVGYDVVKKTAVRFKGFLLQLQKQKIIAEVLSEAERSFYLGVYNDIKKLTDADIVKIEKDLQKIVDRTALTERNRTIAQKITEDLKVKGSYRKAPNYHADTSHGVTEDQVKSIISAPEAVFESGNGQRLYYLKDGTIVVVEGGKSSAGNVITAYGKLGKKGESGAKALGGLASDPGEAVTEAMILEGKIPDKEGFFAPGNKLY</sequence>
<feature type="transmembrane region" description="Helical" evidence="3">
    <location>
        <begin position="564"/>
        <end position="587"/>
    </location>
</feature>
<dbReference type="EMBL" id="CP140154">
    <property type="protein sequence ID" value="WQG88931.1"/>
    <property type="molecule type" value="Genomic_DNA"/>
</dbReference>
<keyword evidence="3" id="KW-0472">Membrane</keyword>
<feature type="region of interest" description="Disordered" evidence="2">
    <location>
        <begin position="1"/>
        <end position="77"/>
    </location>
</feature>
<organism evidence="4 6">
    <name type="scientific">Chitinophaga sancti</name>
    <dbReference type="NCBI Taxonomy" id="1004"/>
    <lineage>
        <taxon>Bacteria</taxon>
        <taxon>Pseudomonadati</taxon>
        <taxon>Bacteroidota</taxon>
        <taxon>Chitinophagia</taxon>
        <taxon>Chitinophagales</taxon>
        <taxon>Chitinophagaceae</taxon>
        <taxon>Chitinophaga</taxon>
    </lineage>
</organism>
<reference evidence="5 7" key="2">
    <citation type="submission" date="2023-11" db="EMBL/GenBank/DDBJ databases">
        <title>MicrobeMod: A computational toolkit for identifying prokaryotic methylation and restriction-modification with nanopore sequencing.</title>
        <authorList>
            <person name="Crits-Christoph A."/>
            <person name="Kang S.C."/>
            <person name="Lee H."/>
            <person name="Ostrov N."/>
        </authorList>
    </citation>
    <scope>NUCLEOTIDE SEQUENCE [LARGE SCALE GENOMIC DNA]</scope>
    <source>
        <strain evidence="5 7">ATCC 23090</strain>
    </source>
</reference>